<dbReference type="GO" id="GO:0035251">
    <property type="term" value="F:UDP-glucosyltransferase activity"/>
    <property type="evidence" value="ECO:0007669"/>
    <property type="project" value="InterPro"/>
</dbReference>
<reference evidence="2" key="1">
    <citation type="submission" date="2023-05" db="EMBL/GenBank/DDBJ databases">
        <title>Nepenthes gracilis genome sequencing.</title>
        <authorList>
            <person name="Fukushima K."/>
        </authorList>
    </citation>
    <scope>NUCLEOTIDE SEQUENCE</scope>
    <source>
        <strain evidence="2">SING2019-196</strain>
    </source>
</reference>
<dbReference type="AlphaFoldDB" id="A0AAD3SMU8"/>
<accession>A0AAD3SMU8</accession>
<keyword evidence="3" id="KW-1185">Reference proteome</keyword>
<dbReference type="PANTHER" id="PTHR48049">
    <property type="entry name" value="GLYCOSYLTRANSFERASE"/>
    <property type="match status" value="1"/>
</dbReference>
<evidence type="ECO:0000313" key="3">
    <source>
        <dbReference type="Proteomes" id="UP001279734"/>
    </source>
</evidence>
<dbReference type="Proteomes" id="UP001279734">
    <property type="component" value="Unassembled WGS sequence"/>
</dbReference>
<organism evidence="2 3">
    <name type="scientific">Nepenthes gracilis</name>
    <name type="common">Slender pitcher plant</name>
    <dbReference type="NCBI Taxonomy" id="150966"/>
    <lineage>
        <taxon>Eukaryota</taxon>
        <taxon>Viridiplantae</taxon>
        <taxon>Streptophyta</taxon>
        <taxon>Embryophyta</taxon>
        <taxon>Tracheophyta</taxon>
        <taxon>Spermatophyta</taxon>
        <taxon>Magnoliopsida</taxon>
        <taxon>eudicotyledons</taxon>
        <taxon>Gunneridae</taxon>
        <taxon>Pentapetalae</taxon>
        <taxon>Caryophyllales</taxon>
        <taxon>Nepenthaceae</taxon>
        <taxon>Nepenthes</taxon>
    </lineage>
</organism>
<dbReference type="CDD" id="cd03784">
    <property type="entry name" value="GT1_Gtf-like"/>
    <property type="match status" value="1"/>
</dbReference>
<keyword evidence="1" id="KW-0808">Transferase</keyword>
<comment type="caution">
    <text evidence="2">The sequence shown here is derived from an EMBL/GenBank/DDBJ whole genome shotgun (WGS) entry which is preliminary data.</text>
</comment>
<dbReference type="EMBL" id="BSYO01000014">
    <property type="protein sequence ID" value="GMH14673.1"/>
    <property type="molecule type" value="Genomic_DNA"/>
</dbReference>
<dbReference type="SUPFAM" id="SSF53756">
    <property type="entry name" value="UDP-Glycosyltransferase/glycogen phosphorylase"/>
    <property type="match status" value="1"/>
</dbReference>
<proteinExistence type="predicted"/>
<evidence type="ECO:0000256" key="1">
    <source>
        <dbReference type="ARBA" id="ARBA00022679"/>
    </source>
</evidence>
<evidence type="ECO:0000313" key="2">
    <source>
        <dbReference type="EMBL" id="GMH14673.1"/>
    </source>
</evidence>
<dbReference type="InterPro" id="IPR050481">
    <property type="entry name" value="UDP-glycosyltransf_plant"/>
</dbReference>
<gene>
    <name evidence="2" type="ORF">Nepgr_016514</name>
</gene>
<name>A0AAD3SMU8_NEPGR</name>
<dbReference type="PANTHER" id="PTHR48049:SF60">
    <property type="entry name" value="UDP-GLYCOSYLTRANSFERASE 91B1"/>
    <property type="match status" value="1"/>
</dbReference>
<sequence>MARGRKLRIAMLPCPAFGHLIPYLQIAKRLAQKGHHISFISTPRNIQRLPRVPQHLAPLIDLVSFPLPPVEGLPSDAEAGSDIPAEDLYILVRAYDGLQKSIAEFLETSNLDWVFYDIYISWLPQIAARFGIRRAFYTAIHTCSLCMCGPSSGRIEDLAKWPPSEDLTRPPKWIPFPSKAKFQQHEVNAILDIITASEEMSSNRLLASIKGCDVIVLRSCMETEDAYLKIIGEIHGKPVIPLGLMPPSIQESEEDNTWKSIKEWLDKNEKHSVVYIAMGSQYLYLTQENFTELALGLELSKLPFFWVAGSSKNHSFHLPDGFEERTKHHGLICTTWAPQIKNISS</sequence>
<dbReference type="Gene3D" id="3.40.50.2000">
    <property type="entry name" value="Glycogen Phosphorylase B"/>
    <property type="match status" value="2"/>
</dbReference>
<dbReference type="InterPro" id="IPR002213">
    <property type="entry name" value="UDP_glucos_trans"/>
</dbReference>
<protein>
    <submittedName>
        <fullName evidence="2">Uncharacterized protein</fullName>
    </submittedName>
</protein>